<dbReference type="Pfam" id="PF01467">
    <property type="entry name" value="CTP_transf_like"/>
    <property type="match status" value="1"/>
</dbReference>
<name>A0AAW0W378_CHEQU</name>
<comment type="subcellular location">
    <subcellularLocation>
        <location evidence="2">Cytoplasm</location>
    </subcellularLocation>
    <subcellularLocation>
        <location evidence="1">Mitochondrion matrix</location>
    </subcellularLocation>
</comment>
<evidence type="ECO:0000256" key="21">
    <source>
        <dbReference type="ARBA" id="ARBA00067394"/>
    </source>
</evidence>
<keyword evidence="9" id="KW-0547">Nucleotide-binding</keyword>
<proteinExistence type="inferred from homology"/>
<dbReference type="CDD" id="cd02022">
    <property type="entry name" value="DPCK"/>
    <property type="match status" value="1"/>
</dbReference>
<comment type="catalytic activity">
    <reaction evidence="14">
        <text>(R)-4'-phosphopantetheine + ATP + H(+) = 3'-dephospho-CoA + diphosphate</text>
        <dbReference type="Rhea" id="RHEA:19801"/>
        <dbReference type="ChEBI" id="CHEBI:15378"/>
        <dbReference type="ChEBI" id="CHEBI:30616"/>
        <dbReference type="ChEBI" id="CHEBI:33019"/>
        <dbReference type="ChEBI" id="CHEBI:57328"/>
        <dbReference type="ChEBI" id="CHEBI:61723"/>
        <dbReference type="EC" id="2.7.7.3"/>
    </reaction>
    <physiologicalReaction direction="left-to-right" evidence="14">
        <dbReference type="Rhea" id="RHEA:19802"/>
    </physiologicalReaction>
</comment>
<dbReference type="PANTHER" id="PTHR10695:SF46">
    <property type="entry name" value="BIFUNCTIONAL COENZYME A SYNTHASE-RELATED"/>
    <property type="match status" value="1"/>
</dbReference>
<dbReference type="Proteomes" id="UP001445076">
    <property type="component" value="Unassembled WGS sequence"/>
</dbReference>
<keyword evidence="7" id="KW-0808">Transferase</keyword>
<keyword evidence="8" id="KW-0548">Nucleotidyltransferase</keyword>
<evidence type="ECO:0000313" key="24">
    <source>
        <dbReference type="Proteomes" id="UP001445076"/>
    </source>
</evidence>
<keyword evidence="11" id="KW-0067">ATP-binding</keyword>
<evidence type="ECO:0000256" key="14">
    <source>
        <dbReference type="ARBA" id="ARBA00051310"/>
    </source>
</evidence>
<accession>A0AAW0W378</accession>
<dbReference type="PANTHER" id="PTHR10695">
    <property type="entry name" value="DEPHOSPHO-COA KINASE-RELATED"/>
    <property type="match status" value="1"/>
</dbReference>
<comment type="pathway">
    <text evidence="17">Cofactor biosynthesis; coenzyme A biosynthesis; CoA from (R)-pantothenate: step 4/5.</text>
</comment>
<dbReference type="EMBL" id="JARKIK010000093">
    <property type="protein sequence ID" value="KAK8722774.1"/>
    <property type="molecule type" value="Genomic_DNA"/>
</dbReference>
<dbReference type="HAMAP" id="MF_00376">
    <property type="entry name" value="Dephospho_CoA_kinase"/>
    <property type="match status" value="1"/>
</dbReference>
<dbReference type="GO" id="GO:0004140">
    <property type="term" value="F:dephospho-CoA kinase activity"/>
    <property type="evidence" value="ECO:0007669"/>
    <property type="project" value="UniProtKB-EC"/>
</dbReference>
<dbReference type="CDD" id="cd02164">
    <property type="entry name" value="PPAT_CoAS"/>
    <property type="match status" value="1"/>
</dbReference>
<organism evidence="23 24">
    <name type="scientific">Cherax quadricarinatus</name>
    <name type="common">Australian red claw crayfish</name>
    <dbReference type="NCBI Taxonomy" id="27406"/>
    <lineage>
        <taxon>Eukaryota</taxon>
        <taxon>Metazoa</taxon>
        <taxon>Ecdysozoa</taxon>
        <taxon>Arthropoda</taxon>
        <taxon>Crustacea</taxon>
        <taxon>Multicrustacea</taxon>
        <taxon>Malacostraca</taxon>
        <taxon>Eumalacostraca</taxon>
        <taxon>Eucarida</taxon>
        <taxon>Decapoda</taxon>
        <taxon>Pleocyemata</taxon>
        <taxon>Astacidea</taxon>
        <taxon>Parastacoidea</taxon>
        <taxon>Parastacidae</taxon>
        <taxon>Cherax</taxon>
    </lineage>
</organism>
<evidence type="ECO:0000256" key="4">
    <source>
        <dbReference type="ARBA" id="ARBA00012392"/>
    </source>
</evidence>
<comment type="function">
    <text evidence="16">Bifunctional enzyme that catalyzes the fourth and fifth sequential steps of CoA biosynthetic pathway. The fourth reaction is catalyzed by the phosphopantetheine adenylyltransferase, coded by the coaD domain; the fifth reaction is catalyzed by the dephospho-CoA kinase, coded by the coaE domain. May act as a point of CoA biosynthesis regulation.</text>
</comment>
<sequence length="529" mass="59276">MILTQPVRKIVPSLPKVLKAASQHVTKTLYIHLDPLAKSRLPEMKQCLALYSHIITNIYSSSPSQCQGLDVRILMAGFKGYSEVPCKTHFRVDLVMFDQARSGHELVDLEKRYNFFLTDSRSQVFLFDQTCQNDEEVQIPQDPTNEKANQIYSSVVIGGTFDCIHGGHKILLSEALLRCRDRLTCGVADGPLLKNKTLAELIEPCDKRISNVRELAVDIDPTVSYNIVQITDPMGPTRWDPNMDMIVVSEETKRGIISINEARREAGLKLLDGYVIGLVNDQLREYEEEEMKVSASSQRMRLLGTVLKPIIPNPNIASHPHIIGLTGGSASGKSSVAKRFAKLGAGVVDCDILGHKAYKKDTNCYIKLIETFGSDIVDIDGEINRKVLGTKVFAEREALQTLNNIVWPEIGLLAKKCINDLAAEGFRVIILDAAVLLDAEWEEFCHQVWVCIIKRQEAIQRIVERDGKSQEEAERRIDSQMSNADRVARANVVFCTQWSGDYTQQQVEKAWATLNNYIDNAANGYKAQL</sequence>
<evidence type="ECO:0000256" key="1">
    <source>
        <dbReference type="ARBA" id="ARBA00004305"/>
    </source>
</evidence>
<dbReference type="EC" id="2.7.7.3" evidence="4"/>
<comment type="caution">
    <text evidence="23">The sequence shown here is derived from an EMBL/GenBank/DDBJ whole genome shotgun (WGS) entry which is preliminary data.</text>
</comment>
<evidence type="ECO:0000256" key="10">
    <source>
        <dbReference type="ARBA" id="ARBA00022777"/>
    </source>
</evidence>
<keyword evidence="24" id="KW-1185">Reference proteome</keyword>
<feature type="domain" description="Cytidyltransferase-like" evidence="22">
    <location>
        <begin position="156"/>
        <end position="297"/>
    </location>
</feature>
<dbReference type="Pfam" id="PF01121">
    <property type="entry name" value="CoaE"/>
    <property type="match status" value="1"/>
</dbReference>
<keyword evidence="10" id="KW-0418">Kinase</keyword>
<comment type="similarity">
    <text evidence="19">In the central section; belongs to the eukaryotic CoaD family.</text>
</comment>
<evidence type="ECO:0000256" key="6">
    <source>
        <dbReference type="ARBA" id="ARBA00022553"/>
    </source>
</evidence>
<keyword evidence="6" id="KW-0597">Phosphoprotein</keyword>
<reference evidence="23 24" key="1">
    <citation type="journal article" date="2024" name="BMC Genomics">
        <title>Genome assembly of redclaw crayfish (Cherax quadricarinatus) provides insights into its immune adaptation and hypoxia tolerance.</title>
        <authorList>
            <person name="Liu Z."/>
            <person name="Zheng J."/>
            <person name="Li H."/>
            <person name="Fang K."/>
            <person name="Wang S."/>
            <person name="He J."/>
            <person name="Zhou D."/>
            <person name="Weng S."/>
            <person name="Chi M."/>
            <person name="Gu Z."/>
            <person name="He J."/>
            <person name="Li F."/>
            <person name="Wang M."/>
        </authorList>
    </citation>
    <scope>NUCLEOTIDE SEQUENCE [LARGE SCALE GENOMIC DNA]</scope>
    <source>
        <strain evidence="23">ZL_2023a</strain>
    </source>
</reference>
<evidence type="ECO:0000313" key="23">
    <source>
        <dbReference type="EMBL" id="KAK8722774.1"/>
    </source>
</evidence>
<evidence type="ECO:0000256" key="3">
    <source>
        <dbReference type="ARBA" id="ARBA00011245"/>
    </source>
</evidence>
<comment type="subunit">
    <text evidence="3">Monomer.</text>
</comment>
<evidence type="ECO:0000256" key="13">
    <source>
        <dbReference type="ARBA" id="ARBA00023268"/>
    </source>
</evidence>
<dbReference type="AlphaFoldDB" id="A0AAW0W378"/>
<protein>
    <recommendedName>
        <fullName evidence="21">Bifunctional coenzyme A synthase</fullName>
        <ecNumber evidence="20">2.7.1.24</ecNumber>
        <ecNumber evidence="4">2.7.7.3</ecNumber>
    </recommendedName>
</protein>
<dbReference type="Gene3D" id="3.40.50.620">
    <property type="entry name" value="HUPs"/>
    <property type="match status" value="1"/>
</dbReference>
<dbReference type="GO" id="GO:0015937">
    <property type="term" value="P:coenzyme A biosynthetic process"/>
    <property type="evidence" value="ECO:0007669"/>
    <property type="project" value="InterPro"/>
</dbReference>
<dbReference type="SUPFAM" id="SSF52540">
    <property type="entry name" value="P-loop containing nucleoside triphosphate hydrolases"/>
    <property type="match status" value="1"/>
</dbReference>
<evidence type="ECO:0000256" key="2">
    <source>
        <dbReference type="ARBA" id="ARBA00004496"/>
    </source>
</evidence>
<dbReference type="InterPro" id="IPR001977">
    <property type="entry name" value="Depp_CoAkinase"/>
</dbReference>
<dbReference type="GO" id="GO:0005759">
    <property type="term" value="C:mitochondrial matrix"/>
    <property type="evidence" value="ECO:0007669"/>
    <property type="project" value="UniProtKB-SubCell"/>
</dbReference>
<evidence type="ECO:0000256" key="19">
    <source>
        <dbReference type="ARBA" id="ARBA00061673"/>
    </source>
</evidence>
<dbReference type="FunFam" id="3.40.50.620:FF:000089">
    <property type="entry name" value="Bifunctional coenzyme A synthase"/>
    <property type="match status" value="1"/>
</dbReference>
<dbReference type="NCBIfam" id="TIGR00152">
    <property type="entry name" value="dephospho-CoA kinase"/>
    <property type="match status" value="1"/>
</dbReference>
<dbReference type="InterPro" id="IPR027417">
    <property type="entry name" value="P-loop_NTPase"/>
</dbReference>
<keyword evidence="5" id="KW-0963">Cytoplasm</keyword>
<dbReference type="InterPro" id="IPR004821">
    <property type="entry name" value="Cyt_trans-like"/>
</dbReference>
<evidence type="ECO:0000256" key="7">
    <source>
        <dbReference type="ARBA" id="ARBA00022679"/>
    </source>
</evidence>
<evidence type="ECO:0000256" key="15">
    <source>
        <dbReference type="ARBA" id="ARBA00051912"/>
    </source>
</evidence>
<dbReference type="SUPFAM" id="SSF52374">
    <property type="entry name" value="Nucleotidylyl transferase"/>
    <property type="match status" value="1"/>
</dbReference>
<evidence type="ECO:0000259" key="22">
    <source>
        <dbReference type="Pfam" id="PF01467"/>
    </source>
</evidence>
<comment type="pathway">
    <text evidence="18">Cofactor biosynthesis; coenzyme A biosynthesis; CoA from (R)-pantothenate: step 5/5.</text>
</comment>
<comment type="catalytic activity">
    <reaction evidence="15">
        <text>3'-dephospho-CoA + ATP = ADP + CoA + H(+)</text>
        <dbReference type="Rhea" id="RHEA:18245"/>
        <dbReference type="ChEBI" id="CHEBI:15378"/>
        <dbReference type="ChEBI" id="CHEBI:30616"/>
        <dbReference type="ChEBI" id="CHEBI:57287"/>
        <dbReference type="ChEBI" id="CHEBI:57328"/>
        <dbReference type="ChEBI" id="CHEBI:456216"/>
        <dbReference type="EC" id="2.7.1.24"/>
    </reaction>
    <physiologicalReaction direction="left-to-right" evidence="15">
        <dbReference type="Rhea" id="RHEA:18246"/>
    </physiologicalReaction>
</comment>
<dbReference type="GO" id="GO:0005524">
    <property type="term" value="F:ATP binding"/>
    <property type="evidence" value="ECO:0007669"/>
    <property type="project" value="UniProtKB-KW"/>
</dbReference>
<dbReference type="Gene3D" id="3.40.50.300">
    <property type="entry name" value="P-loop containing nucleotide triphosphate hydrolases"/>
    <property type="match status" value="1"/>
</dbReference>
<evidence type="ECO:0000256" key="5">
    <source>
        <dbReference type="ARBA" id="ARBA00022490"/>
    </source>
</evidence>
<evidence type="ECO:0000256" key="11">
    <source>
        <dbReference type="ARBA" id="ARBA00022840"/>
    </source>
</evidence>
<dbReference type="EC" id="2.7.1.24" evidence="20"/>
<dbReference type="FunFam" id="3.40.50.300:FF:000899">
    <property type="entry name" value="Bifunctional coenzyme A synthase"/>
    <property type="match status" value="1"/>
</dbReference>
<gene>
    <name evidence="23" type="ORF">OTU49_012032</name>
</gene>
<evidence type="ECO:0000256" key="18">
    <source>
        <dbReference type="ARBA" id="ARBA00060696"/>
    </source>
</evidence>
<dbReference type="PROSITE" id="PS51219">
    <property type="entry name" value="DPCK"/>
    <property type="match status" value="1"/>
</dbReference>
<evidence type="ECO:0000256" key="16">
    <source>
        <dbReference type="ARBA" id="ARBA00059677"/>
    </source>
</evidence>
<evidence type="ECO:0000256" key="20">
    <source>
        <dbReference type="ARBA" id="ARBA00066359"/>
    </source>
</evidence>
<dbReference type="GO" id="GO:0004595">
    <property type="term" value="F:pantetheine-phosphate adenylyltransferase activity"/>
    <property type="evidence" value="ECO:0007669"/>
    <property type="project" value="UniProtKB-EC"/>
</dbReference>
<dbReference type="InterPro" id="IPR014729">
    <property type="entry name" value="Rossmann-like_a/b/a_fold"/>
</dbReference>
<evidence type="ECO:0000256" key="8">
    <source>
        <dbReference type="ARBA" id="ARBA00022695"/>
    </source>
</evidence>
<keyword evidence="13" id="KW-0511">Multifunctional enzyme</keyword>
<keyword evidence="12" id="KW-0496">Mitochondrion</keyword>
<evidence type="ECO:0000256" key="12">
    <source>
        <dbReference type="ARBA" id="ARBA00023128"/>
    </source>
</evidence>
<evidence type="ECO:0000256" key="17">
    <source>
        <dbReference type="ARBA" id="ARBA00060565"/>
    </source>
</evidence>
<evidence type="ECO:0000256" key="9">
    <source>
        <dbReference type="ARBA" id="ARBA00022741"/>
    </source>
</evidence>